<accession>A0A150T6L5</accession>
<dbReference type="SUPFAM" id="SSF53300">
    <property type="entry name" value="vWA-like"/>
    <property type="match status" value="1"/>
</dbReference>
<sequence length="525" mass="55038">MKLRIHPLFALCAAAALGALGCSSDDASDSGGFADPIAPGTPPGSVGVSQGGSQDFGLFRQILEDGEIPGPDTLDDVGFFAEHKLDYPAATCGDDVCMHGLLGIMGNMISGSPCTLIQVGMNSPVDLGALERPPLHLVIAVDTSASMTGDPIDYLKAGLVEMIDALGPTDRISLVRYSNTAEVVLEHAEGSDREALAEAFEGLVAAGSTNLYEGLFTAFAVAERHLDPGWQNRVIFLSDGVATAGLTSPERLVSLARGYAEMGIGVTAVGVGAEFDVDAMRGISQVGAGNFYFLEDPTAVEEVFTEEVKTFLVPLALDVELDVAVGDGYVVRGAYGTNGWQGGERGGAVNIPSLFLAGRTSAAEPVGSGRRGGGGAILIELVPNPDQQGVEDPHAVGSLALSWRHPLTGEIHAQEAEIEAPSTPDAPPKGGYFSGDTVEKGFVMLNLYAGFKLAAQLAADADPRTARRTLEALRPNVEAWLEEHPDPDVEDDLRYVELFIENLITAEASVQPYTPAEPPNPWPAD</sequence>
<feature type="signal peptide" evidence="1">
    <location>
        <begin position="1"/>
        <end position="27"/>
    </location>
</feature>
<protein>
    <recommendedName>
        <fullName evidence="2">VWFA domain-containing protein</fullName>
    </recommendedName>
</protein>
<dbReference type="EMBL" id="JEMC01002934">
    <property type="protein sequence ID" value="KYF84487.1"/>
    <property type="molecule type" value="Genomic_DNA"/>
</dbReference>
<dbReference type="AlphaFoldDB" id="A0A150T6L5"/>
<dbReference type="InterPro" id="IPR002035">
    <property type="entry name" value="VWF_A"/>
</dbReference>
<dbReference type="Pfam" id="PF00092">
    <property type="entry name" value="VWA"/>
    <property type="match status" value="1"/>
</dbReference>
<feature type="domain" description="VWFA" evidence="2">
    <location>
        <begin position="136"/>
        <end position="308"/>
    </location>
</feature>
<organism evidence="3 4">
    <name type="scientific">Sorangium cellulosum</name>
    <name type="common">Polyangium cellulosum</name>
    <dbReference type="NCBI Taxonomy" id="56"/>
    <lineage>
        <taxon>Bacteria</taxon>
        <taxon>Pseudomonadati</taxon>
        <taxon>Myxococcota</taxon>
        <taxon>Polyangia</taxon>
        <taxon>Polyangiales</taxon>
        <taxon>Polyangiaceae</taxon>
        <taxon>Sorangium</taxon>
    </lineage>
</organism>
<evidence type="ECO:0000256" key="1">
    <source>
        <dbReference type="SAM" id="SignalP"/>
    </source>
</evidence>
<dbReference type="PANTHER" id="PTHR10579">
    <property type="entry name" value="CALCIUM-ACTIVATED CHLORIDE CHANNEL REGULATOR"/>
    <property type="match status" value="1"/>
</dbReference>
<feature type="chain" id="PRO_5007569232" description="VWFA domain-containing protein" evidence="1">
    <location>
        <begin position="28"/>
        <end position="525"/>
    </location>
</feature>
<keyword evidence="1" id="KW-0732">Signal</keyword>
<dbReference type="Proteomes" id="UP000075515">
    <property type="component" value="Unassembled WGS sequence"/>
</dbReference>
<dbReference type="PANTHER" id="PTHR10579:SF43">
    <property type="entry name" value="ZINC FINGER (C3HC4-TYPE RING FINGER) FAMILY PROTEIN"/>
    <property type="match status" value="1"/>
</dbReference>
<evidence type="ECO:0000313" key="4">
    <source>
        <dbReference type="Proteomes" id="UP000075515"/>
    </source>
</evidence>
<proteinExistence type="predicted"/>
<dbReference type="Gene3D" id="3.40.50.410">
    <property type="entry name" value="von Willebrand factor, type A domain"/>
    <property type="match status" value="1"/>
</dbReference>
<name>A0A150T6L5_SORCE</name>
<evidence type="ECO:0000259" key="2">
    <source>
        <dbReference type="PROSITE" id="PS50234"/>
    </source>
</evidence>
<evidence type="ECO:0000313" key="3">
    <source>
        <dbReference type="EMBL" id="KYF84487.1"/>
    </source>
</evidence>
<comment type="caution">
    <text evidence="3">The sequence shown here is derived from an EMBL/GenBank/DDBJ whole genome shotgun (WGS) entry which is preliminary data.</text>
</comment>
<dbReference type="InterPro" id="IPR036465">
    <property type="entry name" value="vWFA_dom_sf"/>
</dbReference>
<dbReference type="InterPro" id="IPR051266">
    <property type="entry name" value="CLCR"/>
</dbReference>
<gene>
    <name evidence="3" type="ORF">BE18_45155</name>
</gene>
<dbReference type="PROSITE" id="PS51257">
    <property type="entry name" value="PROKAR_LIPOPROTEIN"/>
    <property type="match status" value="1"/>
</dbReference>
<dbReference type="SMART" id="SM00327">
    <property type="entry name" value="VWA"/>
    <property type="match status" value="1"/>
</dbReference>
<reference evidence="3 4" key="1">
    <citation type="submission" date="2014-02" db="EMBL/GenBank/DDBJ databases">
        <title>The small core and large imbalanced accessory genome model reveals a collaborative survival strategy of Sorangium cellulosum strains in nature.</title>
        <authorList>
            <person name="Han K."/>
            <person name="Peng R."/>
            <person name="Blom J."/>
            <person name="Li Y.-Z."/>
        </authorList>
    </citation>
    <scope>NUCLEOTIDE SEQUENCE [LARGE SCALE GENOMIC DNA]</scope>
    <source>
        <strain evidence="3 4">So0149</strain>
    </source>
</reference>
<dbReference type="PROSITE" id="PS50234">
    <property type="entry name" value="VWFA"/>
    <property type="match status" value="1"/>
</dbReference>